<dbReference type="PROSITE" id="PS50887">
    <property type="entry name" value="GGDEF"/>
    <property type="match status" value="1"/>
</dbReference>
<dbReference type="InterPro" id="IPR029787">
    <property type="entry name" value="Nucleotide_cyclase"/>
</dbReference>
<dbReference type="SUPFAM" id="SSF55073">
    <property type="entry name" value="Nucleotide cyclase"/>
    <property type="match status" value="1"/>
</dbReference>
<evidence type="ECO:0000259" key="2">
    <source>
        <dbReference type="PROSITE" id="PS50112"/>
    </source>
</evidence>
<dbReference type="InterPro" id="IPR000160">
    <property type="entry name" value="GGDEF_dom"/>
</dbReference>
<dbReference type="InterPro" id="IPR052155">
    <property type="entry name" value="Biofilm_reg_signaling"/>
</dbReference>
<dbReference type="Proteomes" id="UP000646426">
    <property type="component" value="Unassembled WGS sequence"/>
</dbReference>
<dbReference type="PROSITE" id="PS50113">
    <property type="entry name" value="PAC"/>
    <property type="match status" value="1"/>
</dbReference>
<dbReference type="InterPro" id="IPR035965">
    <property type="entry name" value="PAS-like_dom_sf"/>
</dbReference>
<dbReference type="Gene3D" id="3.30.70.270">
    <property type="match status" value="1"/>
</dbReference>
<dbReference type="InterPro" id="IPR013767">
    <property type="entry name" value="PAS_fold"/>
</dbReference>
<dbReference type="EMBL" id="BMYD01000002">
    <property type="protein sequence ID" value="GHA79588.1"/>
    <property type="molecule type" value="Genomic_DNA"/>
</dbReference>
<dbReference type="PANTHER" id="PTHR44757:SF2">
    <property type="entry name" value="BIOFILM ARCHITECTURE MAINTENANCE PROTEIN MBAA"/>
    <property type="match status" value="1"/>
</dbReference>
<dbReference type="PROSITE" id="PS50112">
    <property type="entry name" value="PAS"/>
    <property type="match status" value="2"/>
</dbReference>
<evidence type="ECO:0000313" key="5">
    <source>
        <dbReference type="EMBL" id="GHA79588.1"/>
    </source>
</evidence>
<sequence>MVEHRAPSPDSAPVDARADAASRVERDRLRALVDRLQSLFATTLVGDAAFARLLDSVIALTGANGASLGVIDGDEIETVAVAGDIDTQPGQRAPRAAGVRGRAASDRALRQDRDGSGARLAMPVCHLGETLGVLEAVARSAAASGNGDVQAAPGAPALDAVSLDAMRLVAGLAGLALGRQHVLAHSARMETERASLQQQAMTLLTATPTATIVHDLDGRVQLWNPAAEALLGWSQDEVIGEPVPVGEENAARFADLTARIVRGDLHPQAILRRPRKDGTHVHVRVSGAALYDESGDVVGVVRTIEDVSALTVHAEALKTAADRLHRILEHSHDAFVSLDEDGRVLEWNRAADALFGWSRSEALLRPMHELVAAPELHDVHFAELRRILESGQSEIVGRRIEIIGQRRDGTAVPLELSVNATTLDGRPAFDAFVTDISERHAQLDALRERIGRDTLTGLPDREHFRKRLRALLDRHRDRPQHVGIVLLDLDGFRAINELYGHATGDALLQVFAERLVDAVREQDTVARLGGDEFALVLERLRDAREDAPTVAQKLLAAFDAPAAVRQTALPLEVSLGVALHEYPHDDVDSLMHRAHEALREAKRAGGRRWAVVAGRGPTAG</sequence>
<accession>A0A918T0Y0</accession>
<reference evidence="5" key="1">
    <citation type="journal article" date="2014" name="Int. J. Syst. Evol. Microbiol.">
        <title>Complete genome sequence of Corynebacterium casei LMG S-19264T (=DSM 44701T), isolated from a smear-ripened cheese.</title>
        <authorList>
            <consortium name="US DOE Joint Genome Institute (JGI-PGF)"/>
            <person name="Walter F."/>
            <person name="Albersmeier A."/>
            <person name="Kalinowski J."/>
            <person name="Ruckert C."/>
        </authorList>
    </citation>
    <scope>NUCLEOTIDE SEQUENCE</scope>
    <source>
        <strain evidence="5">KCTC 23077</strain>
    </source>
</reference>
<dbReference type="Gene3D" id="3.30.450.20">
    <property type="entry name" value="PAS domain"/>
    <property type="match status" value="2"/>
</dbReference>
<keyword evidence="6" id="KW-1185">Reference proteome</keyword>
<dbReference type="InterPro" id="IPR001610">
    <property type="entry name" value="PAC"/>
</dbReference>
<dbReference type="NCBIfam" id="TIGR00254">
    <property type="entry name" value="GGDEF"/>
    <property type="match status" value="1"/>
</dbReference>
<feature type="domain" description="GGDEF" evidence="4">
    <location>
        <begin position="480"/>
        <end position="614"/>
    </location>
</feature>
<evidence type="ECO:0008006" key="7">
    <source>
        <dbReference type="Google" id="ProtNLM"/>
    </source>
</evidence>
<dbReference type="InterPro" id="IPR000700">
    <property type="entry name" value="PAS-assoc_C"/>
</dbReference>
<comment type="caution">
    <text evidence="5">The sequence shown here is derived from an EMBL/GenBank/DDBJ whole genome shotgun (WGS) entry which is preliminary data.</text>
</comment>
<reference evidence="5" key="2">
    <citation type="submission" date="2020-09" db="EMBL/GenBank/DDBJ databases">
        <authorList>
            <person name="Sun Q."/>
            <person name="Kim S."/>
        </authorList>
    </citation>
    <scope>NUCLEOTIDE SEQUENCE</scope>
    <source>
        <strain evidence="5">KCTC 23077</strain>
    </source>
</reference>
<dbReference type="Pfam" id="PF00989">
    <property type="entry name" value="PAS"/>
    <property type="match status" value="2"/>
</dbReference>
<name>A0A918T0Y0_9GAMM</name>
<dbReference type="Pfam" id="PF00990">
    <property type="entry name" value="GGDEF"/>
    <property type="match status" value="1"/>
</dbReference>
<protein>
    <recommendedName>
        <fullName evidence="7">PAS domain S-box protein</fullName>
    </recommendedName>
</protein>
<feature type="region of interest" description="Disordered" evidence="1">
    <location>
        <begin position="1"/>
        <end position="20"/>
    </location>
</feature>
<evidence type="ECO:0000259" key="3">
    <source>
        <dbReference type="PROSITE" id="PS50113"/>
    </source>
</evidence>
<evidence type="ECO:0000259" key="4">
    <source>
        <dbReference type="PROSITE" id="PS50887"/>
    </source>
</evidence>
<dbReference type="InterPro" id="IPR043128">
    <property type="entry name" value="Rev_trsase/Diguanyl_cyclase"/>
</dbReference>
<dbReference type="InterPro" id="IPR000014">
    <property type="entry name" value="PAS"/>
</dbReference>
<dbReference type="SMART" id="SM00091">
    <property type="entry name" value="PAS"/>
    <property type="match status" value="2"/>
</dbReference>
<dbReference type="RefSeq" id="WP_189455276.1">
    <property type="nucleotide sequence ID" value="NZ_BMYD01000002.1"/>
</dbReference>
<dbReference type="SUPFAM" id="SSF55781">
    <property type="entry name" value="GAF domain-like"/>
    <property type="match status" value="1"/>
</dbReference>
<dbReference type="PANTHER" id="PTHR44757">
    <property type="entry name" value="DIGUANYLATE CYCLASE DGCP"/>
    <property type="match status" value="1"/>
</dbReference>
<feature type="domain" description="PAC" evidence="3">
    <location>
        <begin position="265"/>
        <end position="319"/>
    </location>
</feature>
<feature type="domain" description="PAS" evidence="2">
    <location>
        <begin position="196"/>
        <end position="241"/>
    </location>
</feature>
<dbReference type="SMART" id="SM00086">
    <property type="entry name" value="PAC"/>
    <property type="match status" value="2"/>
</dbReference>
<dbReference type="SMART" id="SM00267">
    <property type="entry name" value="GGDEF"/>
    <property type="match status" value="1"/>
</dbReference>
<evidence type="ECO:0000256" key="1">
    <source>
        <dbReference type="SAM" id="MobiDB-lite"/>
    </source>
</evidence>
<evidence type="ECO:0000313" key="6">
    <source>
        <dbReference type="Proteomes" id="UP000646426"/>
    </source>
</evidence>
<dbReference type="CDD" id="cd00130">
    <property type="entry name" value="PAS"/>
    <property type="match status" value="2"/>
</dbReference>
<dbReference type="CDD" id="cd01949">
    <property type="entry name" value="GGDEF"/>
    <property type="match status" value="1"/>
</dbReference>
<proteinExistence type="predicted"/>
<dbReference type="GO" id="GO:0006355">
    <property type="term" value="P:regulation of DNA-templated transcription"/>
    <property type="evidence" value="ECO:0007669"/>
    <property type="project" value="InterPro"/>
</dbReference>
<feature type="domain" description="PAS" evidence="2">
    <location>
        <begin position="320"/>
        <end position="391"/>
    </location>
</feature>
<dbReference type="NCBIfam" id="TIGR00229">
    <property type="entry name" value="sensory_box"/>
    <property type="match status" value="2"/>
</dbReference>
<organism evidence="5 6">
    <name type="scientific">Cognatilysobacter bugurensis</name>
    <dbReference type="NCBI Taxonomy" id="543356"/>
    <lineage>
        <taxon>Bacteria</taxon>
        <taxon>Pseudomonadati</taxon>
        <taxon>Pseudomonadota</taxon>
        <taxon>Gammaproteobacteria</taxon>
        <taxon>Lysobacterales</taxon>
        <taxon>Lysobacteraceae</taxon>
        <taxon>Cognatilysobacter</taxon>
    </lineage>
</organism>
<dbReference type="SUPFAM" id="SSF55785">
    <property type="entry name" value="PYP-like sensor domain (PAS domain)"/>
    <property type="match status" value="2"/>
</dbReference>
<dbReference type="AlphaFoldDB" id="A0A918T0Y0"/>
<gene>
    <name evidence="5" type="ORF">GCM10007067_16400</name>
</gene>